<feature type="region of interest" description="Disordered" evidence="1">
    <location>
        <begin position="1"/>
        <end position="46"/>
    </location>
</feature>
<organism evidence="2 3">
    <name type="scientific">Microbacterium testaceum</name>
    <name type="common">Aureobacterium testaceum</name>
    <name type="synonym">Brevibacterium testaceum</name>
    <dbReference type="NCBI Taxonomy" id="2033"/>
    <lineage>
        <taxon>Bacteria</taxon>
        <taxon>Bacillati</taxon>
        <taxon>Actinomycetota</taxon>
        <taxon>Actinomycetes</taxon>
        <taxon>Micrococcales</taxon>
        <taxon>Microbacteriaceae</taxon>
        <taxon>Microbacterium</taxon>
    </lineage>
</organism>
<reference evidence="2 3" key="1">
    <citation type="submission" date="2019-06" db="EMBL/GenBank/DDBJ databases">
        <title>Whole genome shotgun sequence of Microbacterium testaceum NBRC 12675.</title>
        <authorList>
            <person name="Hosoyama A."/>
            <person name="Uohara A."/>
            <person name="Ohji S."/>
            <person name="Ichikawa N."/>
        </authorList>
    </citation>
    <scope>NUCLEOTIDE SEQUENCE [LARGE SCALE GENOMIC DNA]</scope>
    <source>
        <strain evidence="2 3">NBRC 12675</strain>
    </source>
</reference>
<dbReference type="AlphaFoldDB" id="A0A4Y3QJF8"/>
<evidence type="ECO:0000313" key="2">
    <source>
        <dbReference type="EMBL" id="GEB45526.1"/>
    </source>
</evidence>
<comment type="caution">
    <text evidence="2">The sequence shown here is derived from an EMBL/GenBank/DDBJ whole genome shotgun (WGS) entry which is preliminary data.</text>
</comment>
<evidence type="ECO:0000313" key="3">
    <source>
        <dbReference type="Proteomes" id="UP000319525"/>
    </source>
</evidence>
<protein>
    <submittedName>
        <fullName evidence="2">Uncharacterized protein</fullName>
    </submittedName>
</protein>
<evidence type="ECO:0000256" key="1">
    <source>
        <dbReference type="SAM" id="MobiDB-lite"/>
    </source>
</evidence>
<proteinExistence type="predicted"/>
<dbReference type="EMBL" id="BJML01000003">
    <property type="protein sequence ID" value="GEB45526.1"/>
    <property type="molecule type" value="Genomic_DNA"/>
</dbReference>
<accession>A0A4Y3QJF8</accession>
<name>A0A4Y3QJF8_MICTE</name>
<gene>
    <name evidence="2" type="ORF">MTE01_14710</name>
</gene>
<sequence>MPGVKTAGRGGGAWHSSHISRKEGAVTNPPGPRHPESWNDPDDLPDVFQGLIGIDVIDGELVPRATAEPPRA</sequence>
<dbReference type="Proteomes" id="UP000319525">
    <property type="component" value="Unassembled WGS sequence"/>
</dbReference>